<keyword evidence="1" id="KW-0812">Transmembrane</keyword>
<evidence type="ECO:0000313" key="2">
    <source>
        <dbReference type="EMBL" id="GGF71124.1"/>
    </source>
</evidence>
<proteinExistence type="predicted"/>
<dbReference type="RefSeq" id="WP_188666085.1">
    <property type="nucleotide sequence ID" value="NZ_BMHV01000021.1"/>
</dbReference>
<protein>
    <submittedName>
        <fullName evidence="2">Uncharacterized protein</fullName>
    </submittedName>
</protein>
<evidence type="ECO:0000256" key="1">
    <source>
        <dbReference type="SAM" id="Phobius"/>
    </source>
</evidence>
<dbReference type="Proteomes" id="UP000632498">
    <property type="component" value="Unassembled WGS sequence"/>
</dbReference>
<gene>
    <name evidence="2" type="ORF">GCM10011332_26400</name>
</gene>
<keyword evidence="3" id="KW-1185">Reference proteome</keyword>
<accession>A0A917C513</accession>
<feature type="transmembrane region" description="Helical" evidence="1">
    <location>
        <begin position="12"/>
        <end position="29"/>
    </location>
</feature>
<dbReference type="EMBL" id="BMHV01000021">
    <property type="protein sequence ID" value="GGF71124.1"/>
    <property type="molecule type" value="Genomic_DNA"/>
</dbReference>
<organism evidence="2 3">
    <name type="scientific">Terasakiella brassicae</name>
    <dbReference type="NCBI Taxonomy" id="1634917"/>
    <lineage>
        <taxon>Bacteria</taxon>
        <taxon>Pseudomonadati</taxon>
        <taxon>Pseudomonadota</taxon>
        <taxon>Alphaproteobacteria</taxon>
        <taxon>Rhodospirillales</taxon>
        <taxon>Terasakiellaceae</taxon>
        <taxon>Terasakiella</taxon>
    </lineage>
</organism>
<keyword evidence="1" id="KW-1133">Transmembrane helix</keyword>
<keyword evidence="1" id="KW-0472">Membrane</keyword>
<reference evidence="2" key="1">
    <citation type="journal article" date="2014" name="Int. J. Syst. Evol. Microbiol.">
        <title>Complete genome sequence of Corynebacterium casei LMG S-19264T (=DSM 44701T), isolated from a smear-ripened cheese.</title>
        <authorList>
            <consortium name="US DOE Joint Genome Institute (JGI-PGF)"/>
            <person name="Walter F."/>
            <person name="Albersmeier A."/>
            <person name="Kalinowski J."/>
            <person name="Ruckert C."/>
        </authorList>
    </citation>
    <scope>NUCLEOTIDE SEQUENCE</scope>
    <source>
        <strain evidence="2">CGMCC 1.15254</strain>
    </source>
</reference>
<name>A0A917C513_9PROT</name>
<evidence type="ECO:0000313" key="3">
    <source>
        <dbReference type="Proteomes" id="UP000632498"/>
    </source>
</evidence>
<sequence>MNGSWSIDLIWWITAFELPAMAGLFWMIWRSRQDHDDDRAEMREHTETGFGKLRENLSAYKLEVAKNYASIAYMKDVERRLTGHLVRIENKLDQPMRGGV</sequence>
<reference evidence="2" key="2">
    <citation type="submission" date="2020-09" db="EMBL/GenBank/DDBJ databases">
        <authorList>
            <person name="Sun Q."/>
            <person name="Zhou Y."/>
        </authorList>
    </citation>
    <scope>NUCLEOTIDE SEQUENCE</scope>
    <source>
        <strain evidence="2">CGMCC 1.15254</strain>
    </source>
</reference>
<comment type="caution">
    <text evidence="2">The sequence shown here is derived from an EMBL/GenBank/DDBJ whole genome shotgun (WGS) entry which is preliminary data.</text>
</comment>
<dbReference type="AlphaFoldDB" id="A0A917C513"/>